<dbReference type="InterPro" id="IPR043429">
    <property type="entry name" value="ArtM/GltK/GlnP/TcyL/YhdX-like"/>
</dbReference>
<sequence length="223" mass="24590">MAYELDFSGLAPYWPAFIRGTIVTVELAVYSSVLGTMAGIPLAALARLKGFAGIVVLWLIDILRAIPNLVLMFFFFYFPYREIFGGTGLSPFTSAMIGLVVAQAAYSADLIRAAIDQIPRAQSLGLRALGYKEYQIWMDLSVPSVVRQTLVPHVALWIGNLKLSSLASVLGVEDVVFVAKVAMSQSFRSLEAWLVVAAVFVVLVLPVTFLLRRIERSAFIRRQ</sequence>
<dbReference type="PROSITE" id="PS50928">
    <property type="entry name" value="ABC_TM1"/>
    <property type="match status" value="1"/>
</dbReference>
<evidence type="ECO:0000256" key="7">
    <source>
        <dbReference type="ARBA" id="ARBA00022970"/>
    </source>
</evidence>
<dbReference type="Pfam" id="PF00528">
    <property type="entry name" value="BPD_transp_1"/>
    <property type="match status" value="1"/>
</dbReference>
<name>A0A451B7H9_9GAMM</name>
<dbReference type="GO" id="GO:0043190">
    <property type="term" value="C:ATP-binding cassette (ABC) transporter complex"/>
    <property type="evidence" value="ECO:0007669"/>
    <property type="project" value="InterPro"/>
</dbReference>
<dbReference type="EMBL" id="CAADGH010000002">
    <property type="protein sequence ID" value="VFK74245.1"/>
    <property type="molecule type" value="Genomic_DNA"/>
</dbReference>
<reference evidence="14" key="1">
    <citation type="submission" date="2019-02" db="EMBL/GenBank/DDBJ databases">
        <authorList>
            <person name="Gruber-Vodicka R. H."/>
            <person name="Seah K. B. B."/>
        </authorList>
    </citation>
    <scope>NUCLEOTIDE SEQUENCE</scope>
    <source>
        <strain evidence="12">BECK_BZ197</strain>
        <strain evidence="14">BECK_BZ198</strain>
        <strain evidence="13">BECK_BZ199</strain>
    </source>
</reference>
<feature type="transmembrane region" description="Helical" evidence="10">
    <location>
        <begin position="55"/>
        <end position="77"/>
    </location>
</feature>
<evidence type="ECO:0000259" key="11">
    <source>
        <dbReference type="PROSITE" id="PS50928"/>
    </source>
</evidence>
<dbReference type="AlphaFoldDB" id="A0A451B7H9"/>
<evidence type="ECO:0000313" key="12">
    <source>
        <dbReference type="EMBL" id="VFK23292.1"/>
    </source>
</evidence>
<dbReference type="PANTHER" id="PTHR30614">
    <property type="entry name" value="MEMBRANE COMPONENT OF AMINO ACID ABC TRANSPORTER"/>
    <property type="match status" value="1"/>
</dbReference>
<evidence type="ECO:0000256" key="8">
    <source>
        <dbReference type="ARBA" id="ARBA00022989"/>
    </source>
</evidence>
<feature type="transmembrane region" description="Helical" evidence="10">
    <location>
        <begin position="27"/>
        <end position="48"/>
    </location>
</feature>
<dbReference type="PANTHER" id="PTHR30614:SF20">
    <property type="entry name" value="GLUTAMINE TRANSPORT SYSTEM PERMEASE PROTEIN GLNP"/>
    <property type="match status" value="1"/>
</dbReference>
<dbReference type="NCBIfam" id="TIGR01726">
    <property type="entry name" value="HEQRo_perm_3TM"/>
    <property type="match status" value="1"/>
</dbReference>
<evidence type="ECO:0000313" key="14">
    <source>
        <dbReference type="EMBL" id="VFK74245.1"/>
    </source>
</evidence>
<keyword evidence="9 10" id="KW-0472">Membrane</keyword>
<keyword evidence="8 10" id="KW-1133">Transmembrane helix</keyword>
<gene>
    <name evidence="12" type="ORF">BECKMB1821G_GA0114241_100450</name>
    <name evidence="14" type="ORF">BECKMB1821H_GA0114242_100266</name>
    <name evidence="13" type="ORF">BECKMB1821I_GA0114274_100648</name>
</gene>
<evidence type="ECO:0000256" key="4">
    <source>
        <dbReference type="ARBA" id="ARBA00022448"/>
    </source>
</evidence>
<keyword evidence="4 10" id="KW-0813">Transport</keyword>
<dbReference type="GO" id="GO:0022857">
    <property type="term" value="F:transmembrane transporter activity"/>
    <property type="evidence" value="ECO:0007669"/>
    <property type="project" value="InterPro"/>
</dbReference>
<feature type="transmembrane region" description="Helical" evidence="10">
    <location>
        <begin position="83"/>
        <end position="102"/>
    </location>
</feature>
<evidence type="ECO:0000256" key="9">
    <source>
        <dbReference type="ARBA" id="ARBA00023136"/>
    </source>
</evidence>
<dbReference type="Gene3D" id="1.10.3720.10">
    <property type="entry name" value="MetI-like"/>
    <property type="match status" value="1"/>
</dbReference>
<evidence type="ECO:0000256" key="10">
    <source>
        <dbReference type="RuleBase" id="RU363032"/>
    </source>
</evidence>
<protein>
    <submittedName>
        <fullName evidence="14">Polar amino acid transport system permease protein</fullName>
    </submittedName>
</protein>
<feature type="transmembrane region" description="Helical" evidence="10">
    <location>
        <begin position="192"/>
        <end position="211"/>
    </location>
</feature>
<dbReference type="GO" id="GO:0006865">
    <property type="term" value="P:amino acid transport"/>
    <property type="evidence" value="ECO:0007669"/>
    <property type="project" value="UniProtKB-KW"/>
</dbReference>
<dbReference type="InterPro" id="IPR035906">
    <property type="entry name" value="MetI-like_sf"/>
</dbReference>
<dbReference type="EMBL" id="CAADFQ010000006">
    <property type="protein sequence ID" value="VFK28415.1"/>
    <property type="molecule type" value="Genomic_DNA"/>
</dbReference>
<comment type="subcellular location">
    <subcellularLocation>
        <location evidence="2">Cell inner membrane</location>
        <topology evidence="2">Multi-pass membrane protein</topology>
    </subcellularLocation>
    <subcellularLocation>
        <location evidence="10">Cell membrane</location>
        <topology evidence="10">Multi-pass membrane protein</topology>
    </subcellularLocation>
</comment>
<proteinExistence type="inferred from homology"/>
<evidence type="ECO:0000313" key="13">
    <source>
        <dbReference type="EMBL" id="VFK28415.1"/>
    </source>
</evidence>
<keyword evidence="7" id="KW-0029">Amino-acid transport</keyword>
<dbReference type="InterPro" id="IPR000515">
    <property type="entry name" value="MetI-like"/>
</dbReference>
<accession>A0A451B7H9</accession>
<evidence type="ECO:0000256" key="6">
    <source>
        <dbReference type="ARBA" id="ARBA00022692"/>
    </source>
</evidence>
<comment type="similarity">
    <text evidence="3">Belongs to the binding-protein-dependent transport system permease family. HisMQ subfamily.</text>
</comment>
<organism evidence="14">
    <name type="scientific">Candidatus Kentrum sp. MB</name>
    <dbReference type="NCBI Taxonomy" id="2138164"/>
    <lineage>
        <taxon>Bacteria</taxon>
        <taxon>Pseudomonadati</taxon>
        <taxon>Pseudomonadota</taxon>
        <taxon>Gammaproteobacteria</taxon>
        <taxon>Candidatus Kentrum</taxon>
    </lineage>
</organism>
<dbReference type="CDD" id="cd06261">
    <property type="entry name" value="TM_PBP2"/>
    <property type="match status" value="1"/>
</dbReference>
<evidence type="ECO:0000256" key="1">
    <source>
        <dbReference type="ARBA" id="ARBA00003159"/>
    </source>
</evidence>
<dbReference type="EMBL" id="CAADFO010000004">
    <property type="protein sequence ID" value="VFK23292.1"/>
    <property type="molecule type" value="Genomic_DNA"/>
</dbReference>
<keyword evidence="5" id="KW-1003">Cell membrane</keyword>
<dbReference type="SUPFAM" id="SSF161098">
    <property type="entry name" value="MetI-like"/>
    <property type="match status" value="1"/>
</dbReference>
<evidence type="ECO:0000256" key="2">
    <source>
        <dbReference type="ARBA" id="ARBA00004429"/>
    </source>
</evidence>
<keyword evidence="6 10" id="KW-0812">Transmembrane</keyword>
<evidence type="ECO:0000256" key="3">
    <source>
        <dbReference type="ARBA" id="ARBA00010072"/>
    </source>
</evidence>
<feature type="domain" description="ABC transmembrane type-1" evidence="11">
    <location>
        <begin position="21"/>
        <end position="211"/>
    </location>
</feature>
<evidence type="ECO:0000256" key="5">
    <source>
        <dbReference type="ARBA" id="ARBA00022475"/>
    </source>
</evidence>
<comment type="function">
    <text evidence="1">Part of the binding-protein-dependent transport system for glutamine; probably responsible for the translocation of the substrate across the membrane.</text>
</comment>
<dbReference type="InterPro" id="IPR010065">
    <property type="entry name" value="AA_ABC_transptr_permease_3TM"/>
</dbReference>